<comment type="similarity">
    <text evidence="3">Belongs to the sorting nexin family.</text>
</comment>
<keyword evidence="6" id="KW-0963">Cytoplasm</keyword>
<evidence type="ECO:0000256" key="5">
    <source>
        <dbReference type="ARBA" id="ARBA00022448"/>
    </source>
</evidence>
<feature type="compositionally biased region" description="Low complexity" evidence="9">
    <location>
        <begin position="160"/>
        <end position="183"/>
    </location>
</feature>
<dbReference type="CDD" id="cd06866">
    <property type="entry name" value="PX_SNX8_Mvp1p_like"/>
    <property type="match status" value="1"/>
</dbReference>
<dbReference type="AlphaFoldDB" id="A0A4Y7Q9S2"/>
<sequence length="606" mass="67001">MFNAPRPQQRYASSSTNGFGSASFTADNPLAGSTYDGLDPWSASATPEPGPRPSTTPSVFTSVIGDALVPPIYQKAYTAVDPSNTGETTVNALSRVLGTSSLPASTIDRIVNLVSSRPKVSKLEFFVALALVALAQSGKDLSIEQVASLASHNNLPSPSLDLDALPPSMSALPTTSPTSSPAPLRSPAPPYSSDDPWSTARYASGGIGAVPGLGTNGAHGSNISGTGLPKDWWKRQEKVNVTIAGQQGFILARYTVYEVASGRGSPVSRRYSEFVFLWDCLVRRYPFRILPQLPPKRIGADESFLEQRRRGLSRFLNFVVNHPVIKEDGLLAVFLTEPSLENWRKHTAISLDEESVSKRVDRVEEMSIPSDLEEKLDVVRRKIGILIEQWQKICLLTERILKRREAAAADLSRLNMTLNALNEVNEVCWRGDVCELCEGVRQGLTHVSGHVQIEADTLEQRVRVAMATTLEALKSQRDLYIAMRDLFIRHDRLGGDQVERIKKRVEANQMRLEAVKVGRKEGWEAEAERVANTIERDQAAIAAALNRRVFVRFCMWHELRVVLHNRENALVTQAVRDMARAESTFAEEVARQWTSLSEAVEGMPYE</sequence>
<dbReference type="PROSITE" id="PS50195">
    <property type="entry name" value="PX"/>
    <property type="match status" value="1"/>
</dbReference>
<dbReference type="SMART" id="SM00312">
    <property type="entry name" value="PX"/>
    <property type="match status" value="1"/>
</dbReference>
<keyword evidence="8" id="KW-0472">Membrane</keyword>
<evidence type="ECO:0000256" key="9">
    <source>
        <dbReference type="SAM" id="MobiDB-lite"/>
    </source>
</evidence>
<dbReference type="InterPro" id="IPR011992">
    <property type="entry name" value="EF-hand-dom_pair"/>
</dbReference>
<dbReference type="PANTHER" id="PTHR47554">
    <property type="entry name" value="SORTING NEXIN MVP1"/>
    <property type="match status" value="1"/>
</dbReference>
<accession>A0A4Y7Q9S2</accession>
<dbReference type="Pfam" id="PF19566">
    <property type="entry name" value="Snx8_BAR_dom"/>
    <property type="match status" value="1"/>
</dbReference>
<comment type="subcellular location">
    <subcellularLocation>
        <location evidence="2">Cytoplasm</location>
    </subcellularLocation>
    <subcellularLocation>
        <location evidence="1">Membrane</location>
        <topology evidence="1">Peripheral membrane protein</topology>
        <orientation evidence="1">Cytoplasmic side</orientation>
    </subcellularLocation>
</comment>
<evidence type="ECO:0000256" key="3">
    <source>
        <dbReference type="ARBA" id="ARBA00010883"/>
    </source>
</evidence>
<feature type="region of interest" description="Disordered" evidence="9">
    <location>
        <begin position="160"/>
        <end position="195"/>
    </location>
</feature>
<dbReference type="Proteomes" id="UP000294933">
    <property type="component" value="Unassembled WGS sequence"/>
</dbReference>
<dbReference type="InterPro" id="IPR001683">
    <property type="entry name" value="PX_dom"/>
</dbReference>
<feature type="compositionally biased region" description="Polar residues" evidence="9">
    <location>
        <begin position="10"/>
        <end position="26"/>
    </location>
</feature>
<reference evidence="11 12" key="1">
    <citation type="submission" date="2018-06" db="EMBL/GenBank/DDBJ databases">
        <title>A transcriptomic atlas of mushroom development highlights an independent origin of complex multicellularity.</title>
        <authorList>
            <consortium name="DOE Joint Genome Institute"/>
            <person name="Krizsan K."/>
            <person name="Almasi E."/>
            <person name="Merenyi Z."/>
            <person name="Sahu N."/>
            <person name="Viragh M."/>
            <person name="Koszo T."/>
            <person name="Mondo S."/>
            <person name="Kiss B."/>
            <person name="Balint B."/>
            <person name="Kues U."/>
            <person name="Barry K."/>
            <person name="Hegedus J.C."/>
            <person name="Henrissat B."/>
            <person name="Johnson J."/>
            <person name="Lipzen A."/>
            <person name="Ohm R."/>
            <person name="Nagy I."/>
            <person name="Pangilinan J."/>
            <person name="Yan J."/>
            <person name="Xiong Y."/>
            <person name="Grigoriev I.V."/>
            <person name="Hibbett D.S."/>
            <person name="Nagy L.G."/>
        </authorList>
    </citation>
    <scope>NUCLEOTIDE SEQUENCE [LARGE SCALE GENOMIC DNA]</scope>
    <source>
        <strain evidence="11 12">SZMC22713</strain>
    </source>
</reference>
<dbReference type="SUPFAM" id="SSF47473">
    <property type="entry name" value="EF-hand"/>
    <property type="match status" value="1"/>
</dbReference>
<keyword evidence="7" id="KW-0653">Protein transport</keyword>
<keyword evidence="12" id="KW-1185">Reference proteome</keyword>
<feature type="region of interest" description="Disordered" evidence="9">
    <location>
        <begin position="1"/>
        <end position="58"/>
    </location>
</feature>
<dbReference type="VEuPathDB" id="FungiDB:BD410DRAFT_768122"/>
<gene>
    <name evidence="11" type="ORF">BD410DRAFT_768122</name>
</gene>
<dbReference type="GO" id="GO:0005768">
    <property type="term" value="C:endosome"/>
    <property type="evidence" value="ECO:0007669"/>
    <property type="project" value="TreeGrafter"/>
</dbReference>
<dbReference type="GO" id="GO:0032266">
    <property type="term" value="F:phosphatidylinositol-3-phosphate binding"/>
    <property type="evidence" value="ECO:0007669"/>
    <property type="project" value="TreeGrafter"/>
</dbReference>
<dbReference type="GO" id="GO:0006623">
    <property type="term" value="P:protein targeting to vacuole"/>
    <property type="evidence" value="ECO:0007669"/>
    <property type="project" value="TreeGrafter"/>
</dbReference>
<protein>
    <recommendedName>
        <fullName evidence="4">Sorting nexin MVP1</fullName>
    </recommendedName>
</protein>
<evidence type="ECO:0000256" key="6">
    <source>
        <dbReference type="ARBA" id="ARBA00022490"/>
    </source>
</evidence>
<evidence type="ECO:0000313" key="12">
    <source>
        <dbReference type="Proteomes" id="UP000294933"/>
    </source>
</evidence>
<dbReference type="InterPro" id="IPR028662">
    <property type="entry name" value="SNX8/Mvp1"/>
</dbReference>
<evidence type="ECO:0000259" key="10">
    <source>
        <dbReference type="PROSITE" id="PS50195"/>
    </source>
</evidence>
<dbReference type="CDD" id="cd07597">
    <property type="entry name" value="BAR_SNX8"/>
    <property type="match status" value="1"/>
</dbReference>
<dbReference type="Pfam" id="PF00787">
    <property type="entry name" value="PX"/>
    <property type="match status" value="1"/>
</dbReference>
<feature type="domain" description="PX" evidence="10">
    <location>
        <begin position="235"/>
        <end position="341"/>
    </location>
</feature>
<evidence type="ECO:0000256" key="4">
    <source>
        <dbReference type="ARBA" id="ARBA00014268"/>
    </source>
</evidence>
<keyword evidence="5" id="KW-0813">Transport</keyword>
<evidence type="ECO:0000256" key="2">
    <source>
        <dbReference type="ARBA" id="ARBA00004496"/>
    </source>
</evidence>
<dbReference type="GO" id="GO:0005829">
    <property type="term" value="C:cytosol"/>
    <property type="evidence" value="ECO:0007669"/>
    <property type="project" value="GOC"/>
</dbReference>
<evidence type="ECO:0000256" key="1">
    <source>
        <dbReference type="ARBA" id="ARBA00004287"/>
    </source>
</evidence>
<proteinExistence type="inferred from homology"/>
<dbReference type="GO" id="GO:0016020">
    <property type="term" value="C:membrane"/>
    <property type="evidence" value="ECO:0007669"/>
    <property type="project" value="UniProtKB-SubCell"/>
</dbReference>
<dbReference type="Gene3D" id="3.30.1520.10">
    <property type="entry name" value="Phox-like domain"/>
    <property type="match status" value="1"/>
</dbReference>
<organism evidence="11 12">
    <name type="scientific">Rickenella mellea</name>
    <dbReference type="NCBI Taxonomy" id="50990"/>
    <lineage>
        <taxon>Eukaryota</taxon>
        <taxon>Fungi</taxon>
        <taxon>Dikarya</taxon>
        <taxon>Basidiomycota</taxon>
        <taxon>Agaricomycotina</taxon>
        <taxon>Agaricomycetes</taxon>
        <taxon>Hymenochaetales</taxon>
        <taxon>Rickenellaceae</taxon>
        <taxon>Rickenella</taxon>
    </lineage>
</organism>
<dbReference type="GO" id="GO:0042147">
    <property type="term" value="P:retrograde transport, endosome to Golgi"/>
    <property type="evidence" value="ECO:0007669"/>
    <property type="project" value="InterPro"/>
</dbReference>
<name>A0A4Y7Q9S2_9AGAM</name>
<dbReference type="EMBL" id="ML170169">
    <property type="protein sequence ID" value="TDL23609.1"/>
    <property type="molecule type" value="Genomic_DNA"/>
</dbReference>
<dbReference type="InterPro" id="IPR045734">
    <property type="entry name" value="Snx8_BAR_dom"/>
</dbReference>
<dbReference type="PANTHER" id="PTHR47554:SF1">
    <property type="entry name" value="SORTING NEXIN MVP1"/>
    <property type="match status" value="1"/>
</dbReference>
<dbReference type="InterPro" id="IPR035704">
    <property type="entry name" value="SNX8/Mvp1_PX"/>
</dbReference>
<evidence type="ECO:0000256" key="7">
    <source>
        <dbReference type="ARBA" id="ARBA00022927"/>
    </source>
</evidence>
<dbReference type="Gene3D" id="1.10.238.10">
    <property type="entry name" value="EF-hand"/>
    <property type="match status" value="1"/>
</dbReference>
<evidence type="ECO:0000256" key="8">
    <source>
        <dbReference type="ARBA" id="ARBA00023136"/>
    </source>
</evidence>
<dbReference type="STRING" id="50990.A0A4Y7Q9S2"/>
<dbReference type="OrthoDB" id="10064318at2759"/>
<dbReference type="SUPFAM" id="SSF64268">
    <property type="entry name" value="PX domain"/>
    <property type="match status" value="1"/>
</dbReference>
<evidence type="ECO:0000313" key="11">
    <source>
        <dbReference type="EMBL" id="TDL23609.1"/>
    </source>
</evidence>
<dbReference type="InterPro" id="IPR036871">
    <property type="entry name" value="PX_dom_sf"/>
</dbReference>